<dbReference type="PANTHER" id="PTHR43386:SF25">
    <property type="entry name" value="PEPTIDE ABC TRANSPORTER PERMEASE PROTEIN"/>
    <property type="match status" value="1"/>
</dbReference>
<dbReference type="EMBL" id="NEVL01000002">
    <property type="protein sequence ID" value="OZI39110.1"/>
    <property type="molecule type" value="Genomic_DNA"/>
</dbReference>
<organism evidence="9 12">
    <name type="scientific">Bordetella genomosp. 1</name>
    <dbReference type="NCBI Taxonomy" id="1395607"/>
    <lineage>
        <taxon>Bacteria</taxon>
        <taxon>Pseudomonadati</taxon>
        <taxon>Pseudomonadota</taxon>
        <taxon>Betaproteobacteria</taxon>
        <taxon>Burkholderiales</taxon>
        <taxon>Alcaligenaceae</taxon>
        <taxon>Bordetella</taxon>
    </lineage>
</organism>
<dbReference type="PANTHER" id="PTHR43386">
    <property type="entry name" value="OLIGOPEPTIDE TRANSPORT SYSTEM PERMEASE PROTEIN APPC"/>
    <property type="match status" value="1"/>
</dbReference>
<dbReference type="Proteomes" id="UP000216354">
    <property type="component" value="Unassembled WGS sequence"/>
</dbReference>
<comment type="similarity">
    <text evidence="7">Belongs to the binding-protein-dependent transport system permease family.</text>
</comment>
<keyword evidence="5 7" id="KW-1133">Transmembrane helix</keyword>
<evidence type="ECO:0000313" key="9">
    <source>
        <dbReference type="EMBL" id="OZI39110.1"/>
    </source>
</evidence>
<feature type="transmembrane region" description="Helical" evidence="7">
    <location>
        <begin position="135"/>
        <end position="160"/>
    </location>
</feature>
<evidence type="ECO:0000256" key="3">
    <source>
        <dbReference type="ARBA" id="ARBA00022475"/>
    </source>
</evidence>
<dbReference type="AlphaFoldDB" id="A0A261SQK0"/>
<evidence type="ECO:0000313" key="11">
    <source>
        <dbReference type="Proteomes" id="UP000216354"/>
    </source>
</evidence>
<dbReference type="EMBL" id="NEVR01000002">
    <property type="protein sequence ID" value="OZI65333.1"/>
    <property type="molecule type" value="Genomic_DNA"/>
</dbReference>
<dbReference type="RefSeq" id="WP_094825485.1">
    <property type="nucleotide sequence ID" value="NZ_NEVL01000002.1"/>
</dbReference>
<dbReference type="OrthoDB" id="9783218at2"/>
<protein>
    <submittedName>
        <fullName evidence="9">Peptide ABC transporter permease</fullName>
    </submittedName>
</protein>
<dbReference type="Pfam" id="PF00528">
    <property type="entry name" value="BPD_transp_1"/>
    <property type="match status" value="1"/>
</dbReference>
<feature type="transmembrane region" description="Helical" evidence="7">
    <location>
        <begin position="255"/>
        <end position="278"/>
    </location>
</feature>
<evidence type="ECO:0000313" key="12">
    <source>
        <dbReference type="Proteomes" id="UP000217005"/>
    </source>
</evidence>
<keyword evidence="11" id="KW-1185">Reference proteome</keyword>
<sequence>MAIATQTMDAGHDRWQILKLLVARKTVLISLIVLILLVGAALLAPWLSPHDPLKLSIMNRLKPPSATYWFGTDDFGRDVFSRVIHGGRLSLMVGFSVVVLASVLGIALGLIAGFFRGADKFVSRLIDAMMSFPDILLAISLVAALGPSLLNVVIALGIVYTPRLARIVRASTLVIRELPFVEAARALGVPTWRIVSVHVLRNLISPILVQGTFIFAYAILAEAGLSFLGVGVSPDIPTWGTMINAGQQYMGQADWIMVFPGLAIVLSVLSLQLVGDGLRDVLDPRLRKEL</sequence>
<keyword evidence="6 7" id="KW-0472">Membrane</keyword>
<dbReference type="PROSITE" id="PS50928">
    <property type="entry name" value="ABC_TM1"/>
    <property type="match status" value="1"/>
</dbReference>
<gene>
    <name evidence="10" type="ORF">CAL27_09830</name>
    <name evidence="9" type="ORF">CEG14_06155</name>
</gene>
<keyword evidence="2 7" id="KW-0813">Transport</keyword>
<comment type="subcellular location">
    <subcellularLocation>
        <location evidence="1 7">Cell membrane</location>
        <topology evidence="1 7">Multi-pass membrane protein</topology>
    </subcellularLocation>
</comment>
<dbReference type="Proteomes" id="UP000217005">
    <property type="component" value="Unassembled WGS sequence"/>
</dbReference>
<name>A0A261SQK0_9BORD</name>
<dbReference type="Pfam" id="PF12911">
    <property type="entry name" value="OppC_N"/>
    <property type="match status" value="1"/>
</dbReference>
<dbReference type="GO" id="GO:0055085">
    <property type="term" value="P:transmembrane transport"/>
    <property type="evidence" value="ECO:0007669"/>
    <property type="project" value="InterPro"/>
</dbReference>
<feature type="transmembrane region" description="Helical" evidence="7">
    <location>
        <begin position="27"/>
        <end position="48"/>
    </location>
</feature>
<dbReference type="CDD" id="cd06261">
    <property type="entry name" value="TM_PBP2"/>
    <property type="match status" value="1"/>
</dbReference>
<evidence type="ECO:0000313" key="10">
    <source>
        <dbReference type="EMBL" id="OZI65333.1"/>
    </source>
</evidence>
<comment type="caution">
    <text evidence="9">The sequence shown here is derived from an EMBL/GenBank/DDBJ whole genome shotgun (WGS) entry which is preliminary data.</text>
</comment>
<evidence type="ECO:0000256" key="6">
    <source>
        <dbReference type="ARBA" id="ARBA00023136"/>
    </source>
</evidence>
<proteinExistence type="inferred from homology"/>
<evidence type="ECO:0000256" key="2">
    <source>
        <dbReference type="ARBA" id="ARBA00022448"/>
    </source>
</evidence>
<dbReference type="SUPFAM" id="SSF161098">
    <property type="entry name" value="MetI-like"/>
    <property type="match status" value="1"/>
</dbReference>
<dbReference type="GO" id="GO:0005886">
    <property type="term" value="C:plasma membrane"/>
    <property type="evidence" value="ECO:0007669"/>
    <property type="project" value="UniProtKB-SubCell"/>
</dbReference>
<evidence type="ECO:0000256" key="7">
    <source>
        <dbReference type="RuleBase" id="RU363032"/>
    </source>
</evidence>
<keyword evidence="4 7" id="KW-0812">Transmembrane</keyword>
<dbReference type="Gene3D" id="1.10.3720.10">
    <property type="entry name" value="MetI-like"/>
    <property type="match status" value="1"/>
</dbReference>
<accession>A0A261SQK0</accession>
<dbReference type="InterPro" id="IPR050366">
    <property type="entry name" value="BP-dependent_transpt_permease"/>
</dbReference>
<reference evidence="10 11" key="2">
    <citation type="submission" date="2017-05" db="EMBL/GenBank/DDBJ databases">
        <title>Complete and WGS of Bordetella genogroups.</title>
        <authorList>
            <person name="Spilker T."/>
            <person name="Lipuma J."/>
        </authorList>
    </citation>
    <scope>NUCLEOTIDE SEQUENCE [LARGE SCALE GENOMIC DNA]</scope>
    <source>
        <strain evidence="10 11">AU9795</strain>
    </source>
</reference>
<reference evidence="9 12" key="1">
    <citation type="submission" date="2017-05" db="EMBL/GenBank/DDBJ databases">
        <title>Complete and WGS of Bordetella genogroups.</title>
        <authorList>
            <person name="Spilker T."/>
            <person name="LiPuma J."/>
        </authorList>
    </citation>
    <scope>NUCLEOTIDE SEQUENCE [LARGE SCALE GENOMIC DNA]</scope>
    <source>
        <strain evidence="9 12">AU17610</strain>
    </source>
</reference>
<dbReference type="InterPro" id="IPR000515">
    <property type="entry name" value="MetI-like"/>
</dbReference>
<evidence type="ECO:0000256" key="4">
    <source>
        <dbReference type="ARBA" id="ARBA00022692"/>
    </source>
</evidence>
<dbReference type="InterPro" id="IPR025966">
    <property type="entry name" value="OppC_N"/>
</dbReference>
<keyword evidence="3" id="KW-1003">Cell membrane</keyword>
<dbReference type="InterPro" id="IPR035906">
    <property type="entry name" value="MetI-like_sf"/>
</dbReference>
<evidence type="ECO:0000259" key="8">
    <source>
        <dbReference type="PROSITE" id="PS50928"/>
    </source>
</evidence>
<feature type="domain" description="ABC transmembrane type-1" evidence="8">
    <location>
        <begin position="91"/>
        <end position="275"/>
    </location>
</feature>
<feature type="transmembrane region" description="Helical" evidence="7">
    <location>
        <begin position="91"/>
        <end position="115"/>
    </location>
</feature>
<evidence type="ECO:0000256" key="5">
    <source>
        <dbReference type="ARBA" id="ARBA00022989"/>
    </source>
</evidence>
<evidence type="ECO:0000256" key="1">
    <source>
        <dbReference type="ARBA" id="ARBA00004651"/>
    </source>
</evidence>